<evidence type="ECO:0000313" key="1">
    <source>
        <dbReference type="EMBL" id="MSS28701.1"/>
    </source>
</evidence>
<keyword evidence="2" id="KW-1185">Reference proteome</keyword>
<dbReference type="EMBL" id="VUMH01000013">
    <property type="protein sequence ID" value="MSS28701.1"/>
    <property type="molecule type" value="Genomic_DNA"/>
</dbReference>
<dbReference type="Proteomes" id="UP000477488">
    <property type="component" value="Unassembled WGS sequence"/>
</dbReference>
<name>A0A6L5XP90_9BACT</name>
<proteinExistence type="predicted"/>
<comment type="caution">
    <text evidence="1">The sequence shown here is derived from an EMBL/GenBank/DDBJ whole genome shotgun (WGS) entry which is preliminary data.</text>
</comment>
<organism evidence="1 2">
    <name type="scientific">Desulfovibrio porci</name>
    <dbReference type="NCBI Taxonomy" id="2605782"/>
    <lineage>
        <taxon>Bacteria</taxon>
        <taxon>Pseudomonadati</taxon>
        <taxon>Thermodesulfobacteriota</taxon>
        <taxon>Desulfovibrionia</taxon>
        <taxon>Desulfovibrionales</taxon>
        <taxon>Desulfovibrionaceae</taxon>
        <taxon>Desulfovibrio</taxon>
    </lineage>
</organism>
<dbReference type="AlphaFoldDB" id="A0A6L5XP90"/>
<reference evidence="1 2" key="1">
    <citation type="submission" date="2019-09" db="EMBL/GenBank/DDBJ databases">
        <title>In-depth cultivation of the pig gut microbiome towards novel bacterial diversity and tailored functional studies.</title>
        <authorList>
            <person name="Wylensek D."/>
            <person name="Hitch T.C.A."/>
            <person name="Clavel T."/>
        </authorList>
    </citation>
    <scope>NUCLEOTIDE SEQUENCE [LARGE SCALE GENOMIC DNA]</scope>
    <source>
        <strain evidence="1 2">PG-178-WT-4</strain>
    </source>
</reference>
<gene>
    <name evidence="1" type="ORF">FYJ44_11810</name>
</gene>
<evidence type="ECO:0000313" key="2">
    <source>
        <dbReference type="Proteomes" id="UP000477488"/>
    </source>
</evidence>
<accession>A0A6L5XP90</accession>
<sequence length="146" mass="15820">MFTLIQVGKSGVTILLKPTDGEGEQSYKCQIDGQMLRGNDPADAYRPAAEVATDFGVSIRTARKWMSRYRHGGECLSHVSVAEDAYDNSAFAAAACCAPYASLLAPGLPPWRRNCLLSAINGKCRDKCCIWISSGLERLMGLGTEK</sequence>
<protein>
    <submittedName>
        <fullName evidence="1">Helix-turn-helix domain-containing protein</fullName>
    </submittedName>
</protein>